<accession>A0A2T0S483</accession>
<dbReference type="PANTHER" id="PTHR43162">
    <property type="match status" value="1"/>
</dbReference>
<dbReference type="SUPFAM" id="SSF51735">
    <property type="entry name" value="NAD(P)-binding Rossmann-fold domains"/>
    <property type="match status" value="1"/>
</dbReference>
<dbReference type="Proteomes" id="UP000239209">
    <property type="component" value="Unassembled WGS sequence"/>
</dbReference>
<reference evidence="2 3" key="1">
    <citation type="submission" date="2018-03" db="EMBL/GenBank/DDBJ databases">
        <title>Genomic Encyclopedia of Archaeal and Bacterial Type Strains, Phase II (KMG-II): from individual species to whole genera.</title>
        <authorList>
            <person name="Goeker M."/>
        </authorList>
    </citation>
    <scope>NUCLEOTIDE SEQUENCE [LARGE SCALE GENOMIC DNA]</scope>
    <source>
        <strain evidence="2 3">DSM 45348</strain>
    </source>
</reference>
<dbReference type="PANTHER" id="PTHR43162:SF1">
    <property type="entry name" value="PRESTALK A DIFFERENTIATION PROTEIN A"/>
    <property type="match status" value="1"/>
</dbReference>
<evidence type="ECO:0000259" key="1">
    <source>
        <dbReference type="Pfam" id="PF13460"/>
    </source>
</evidence>
<keyword evidence="3" id="KW-1185">Reference proteome</keyword>
<proteinExistence type="predicted"/>
<gene>
    <name evidence="2" type="ORF">CLV70_10820</name>
</gene>
<dbReference type="Gene3D" id="3.40.50.720">
    <property type="entry name" value="NAD(P)-binding Rossmann-like Domain"/>
    <property type="match status" value="1"/>
</dbReference>
<dbReference type="OrthoDB" id="4632815at2"/>
<name>A0A2T0S483_9ACTN</name>
<dbReference type="InterPro" id="IPR051604">
    <property type="entry name" value="Ergot_Alk_Oxidoreductase"/>
</dbReference>
<organism evidence="2 3">
    <name type="scientific">Pseudosporangium ferrugineum</name>
    <dbReference type="NCBI Taxonomy" id="439699"/>
    <lineage>
        <taxon>Bacteria</taxon>
        <taxon>Bacillati</taxon>
        <taxon>Actinomycetota</taxon>
        <taxon>Actinomycetes</taxon>
        <taxon>Micromonosporales</taxon>
        <taxon>Micromonosporaceae</taxon>
        <taxon>Pseudosporangium</taxon>
    </lineage>
</organism>
<dbReference type="AlphaFoldDB" id="A0A2T0S483"/>
<sequence length="294" mass="31828">MIVVTTPTGTIGRQVVHQLLDAGEPVRVIVRDPARLPAEIRDQVRSVIGTHNDPAVLAQAFADADAVFWLVPPDAQAPSLASYYVDFTRPAAAALTAHPVGRVVGISALGRGTPQAAHAGHVTASLAMDDLLAATGVPYRALTMPSFMDNLLWQADLIRTQGFFAQPIAGNRKLPTCATRDIATVAVRLLRDSSWTGSGEVPVLGPEDLSFDEMAQILSELLHRRVHYRRTPDADYKALLVAQGMSESVAQGMLDMMRAKNKGLDNAAIRTPDNSTPTTFRQWCEEVLLPVVHR</sequence>
<dbReference type="Pfam" id="PF13460">
    <property type="entry name" value="NAD_binding_10"/>
    <property type="match status" value="1"/>
</dbReference>
<dbReference type="EMBL" id="PVZG01000008">
    <property type="protein sequence ID" value="PRY28228.1"/>
    <property type="molecule type" value="Genomic_DNA"/>
</dbReference>
<dbReference type="RefSeq" id="WP_106127687.1">
    <property type="nucleotide sequence ID" value="NZ_PVZG01000008.1"/>
</dbReference>
<comment type="caution">
    <text evidence="2">The sequence shown here is derived from an EMBL/GenBank/DDBJ whole genome shotgun (WGS) entry which is preliminary data.</text>
</comment>
<evidence type="ECO:0000313" key="2">
    <source>
        <dbReference type="EMBL" id="PRY28228.1"/>
    </source>
</evidence>
<dbReference type="InterPro" id="IPR016040">
    <property type="entry name" value="NAD(P)-bd_dom"/>
</dbReference>
<evidence type="ECO:0000313" key="3">
    <source>
        <dbReference type="Proteomes" id="UP000239209"/>
    </source>
</evidence>
<feature type="domain" description="NAD(P)-binding" evidence="1">
    <location>
        <begin position="8"/>
        <end position="192"/>
    </location>
</feature>
<protein>
    <submittedName>
        <fullName evidence="2">Uncharacterized protein YbjT (DUF2867 family)</fullName>
    </submittedName>
</protein>
<dbReference type="InterPro" id="IPR036291">
    <property type="entry name" value="NAD(P)-bd_dom_sf"/>
</dbReference>
<dbReference type="Gene3D" id="3.90.25.10">
    <property type="entry name" value="UDP-galactose 4-epimerase, domain 1"/>
    <property type="match status" value="1"/>
</dbReference>